<proteinExistence type="predicted"/>
<accession>A0A2G9UH55</accession>
<organism evidence="1 2">
    <name type="scientific">Teladorsagia circumcincta</name>
    <name type="common">Brown stomach worm</name>
    <name type="synonym">Ostertagia circumcincta</name>
    <dbReference type="NCBI Taxonomy" id="45464"/>
    <lineage>
        <taxon>Eukaryota</taxon>
        <taxon>Metazoa</taxon>
        <taxon>Ecdysozoa</taxon>
        <taxon>Nematoda</taxon>
        <taxon>Chromadorea</taxon>
        <taxon>Rhabditida</taxon>
        <taxon>Rhabditina</taxon>
        <taxon>Rhabditomorpha</taxon>
        <taxon>Strongyloidea</taxon>
        <taxon>Trichostrongylidae</taxon>
        <taxon>Teladorsagia</taxon>
    </lineage>
</organism>
<gene>
    <name evidence="1" type="ORF">TELCIR_08582</name>
</gene>
<evidence type="ECO:0000313" key="1">
    <source>
        <dbReference type="EMBL" id="PIO69587.1"/>
    </source>
</evidence>
<sequence length="136" mass="15318">MESVTAPLVRFGRGTIVKESPLLVCRLCVWLHFAQQLMDQLTKTSSIRLQQKTQVSVGLPDYRIESTVFPSSALQGKLVQKASPVRTRVQSRTIFAAQISSNPRTTSQKVFVLWESHYFTPPQAKLSSVRELDDVL</sequence>
<protein>
    <submittedName>
        <fullName evidence="1">Uncharacterized protein</fullName>
    </submittedName>
</protein>
<evidence type="ECO:0000313" key="2">
    <source>
        <dbReference type="Proteomes" id="UP000230423"/>
    </source>
</evidence>
<dbReference type="AlphaFoldDB" id="A0A2G9UH55"/>
<reference evidence="1 2" key="1">
    <citation type="submission" date="2015-09" db="EMBL/GenBank/DDBJ databases">
        <title>Draft genome of the parasitic nematode Teladorsagia circumcincta isolate WARC Sus (inbred).</title>
        <authorList>
            <person name="Mitreva M."/>
        </authorList>
    </citation>
    <scope>NUCLEOTIDE SEQUENCE [LARGE SCALE GENOMIC DNA]</scope>
    <source>
        <strain evidence="1 2">S</strain>
    </source>
</reference>
<dbReference type="EMBL" id="KZ346595">
    <property type="protein sequence ID" value="PIO69587.1"/>
    <property type="molecule type" value="Genomic_DNA"/>
</dbReference>
<dbReference type="Proteomes" id="UP000230423">
    <property type="component" value="Unassembled WGS sequence"/>
</dbReference>
<keyword evidence="2" id="KW-1185">Reference proteome</keyword>
<name>A0A2G9UH55_TELCI</name>